<reference evidence="2" key="1">
    <citation type="journal article" date="2014" name="Int. J. Syst. Evol. Microbiol.">
        <title>Complete genome sequence of Corynebacterium casei LMG S-19264T (=DSM 44701T), isolated from a smear-ripened cheese.</title>
        <authorList>
            <consortium name="US DOE Joint Genome Institute (JGI-PGF)"/>
            <person name="Walter F."/>
            <person name="Albersmeier A."/>
            <person name="Kalinowski J."/>
            <person name="Ruckert C."/>
        </authorList>
    </citation>
    <scope>NUCLEOTIDE SEQUENCE</scope>
    <source>
        <strain evidence="2">CGMCC 4.7138</strain>
    </source>
</reference>
<keyword evidence="3" id="KW-1185">Reference proteome</keyword>
<dbReference type="AlphaFoldDB" id="A0A8H9H5H9"/>
<feature type="region of interest" description="Disordered" evidence="1">
    <location>
        <begin position="52"/>
        <end position="73"/>
    </location>
</feature>
<sequence>MAGRAHYQVTAGLGQLVTSAEHEDVGRAQNALTIQNVLAAYVRNRDLCTAHTDLCGQPSNAEPRKNPADPAHR</sequence>
<evidence type="ECO:0000313" key="3">
    <source>
        <dbReference type="Proteomes" id="UP000653480"/>
    </source>
</evidence>
<evidence type="ECO:0000256" key="1">
    <source>
        <dbReference type="SAM" id="MobiDB-lite"/>
    </source>
</evidence>
<feature type="compositionally biased region" description="Basic and acidic residues" evidence="1">
    <location>
        <begin position="62"/>
        <end position="73"/>
    </location>
</feature>
<organism evidence="2 3">
    <name type="scientific">Microbispora bryophytorum</name>
    <dbReference type="NCBI Taxonomy" id="1460882"/>
    <lineage>
        <taxon>Bacteria</taxon>
        <taxon>Bacillati</taxon>
        <taxon>Actinomycetota</taxon>
        <taxon>Actinomycetes</taxon>
        <taxon>Streptosporangiales</taxon>
        <taxon>Streptosporangiaceae</taxon>
        <taxon>Microbispora</taxon>
    </lineage>
</organism>
<protein>
    <submittedName>
        <fullName evidence="2">Uncharacterized protein</fullName>
    </submittedName>
</protein>
<proteinExistence type="predicted"/>
<dbReference type="Proteomes" id="UP000653480">
    <property type="component" value="Unassembled WGS sequence"/>
</dbReference>
<accession>A0A8H9H5H9</accession>
<comment type="caution">
    <text evidence="2">The sequence shown here is derived from an EMBL/GenBank/DDBJ whole genome shotgun (WGS) entry which is preliminary data.</text>
</comment>
<dbReference type="EMBL" id="BMMN01000021">
    <property type="protein sequence ID" value="GGO30946.1"/>
    <property type="molecule type" value="Genomic_DNA"/>
</dbReference>
<name>A0A8H9H5H9_9ACTN</name>
<gene>
    <name evidence="2" type="ORF">GCM10011574_67980</name>
</gene>
<reference evidence="2" key="2">
    <citation type="submission" date="2020-09" db="EMBL/GenBank/DDBJ databases">
        <authorList>
            <person name="Sun Q."/>
            <person name="Zhou Y."/>
        </authorList>
    </citation>
    <scope>NUCLEOTIDE SEQUENCE</scope>
    <source>
        <strain evidence="2">CGMCC 4.7138</strain>
    </source>
</reference>
<evidence type="ECO:0000313" key="2">
    <source>
        <dbReference type="EMBL" id="GGO30946.1"/>
    </source>
</evidence>